<evidence type="ECO:0000313" key="1">
    <source>
        <dbReference type="EMBL" id="KAK7339604.1"/>
    </source>
</evidence>
<organism evidence="1 2">
    <name type="scientific">Canavalia gladiata</name>
    <name type="common">Sword bean</name>
    <name type="synonym">Dolichos gladiatus</name>
    <dbReference type="NCBI Taxonomy" id="3824"/>
    <lineage>
        <taxon>Eukaryota</taxon>
        <taxon>Viridiplantae</taxon>
        <taxon>Streptophyta</taxon>
        <taxon>Embryophyta</taxon>
        <taxon>Tracheophyta</taxon>
        <taxon>Spermatophyta</taxon>
        <taxon>Magnoliopsida</taxon>
        <taxon>eudicotyledons</taxon>
        <taxon>Gunneridae</taxon>
        <taxon>Pentapetalae</taxon>
        <taxon>rosids</taxon>
        <taxon>fabids</taxon>
        <taxon>Fabales</taxon>
        <taxon>Fabaceae</taxon>
        <taxon>Papilionoideae</taxon>
        <taxon>50 kb inversion clade</taxon>
        <taxon>NPAAA clade</taxon>
        <taxon>indigoferoid/millettioid clade</taxon>
        <taxon>Phaseoleae</taxon>
        <taxon>Canavalia</taxon>
    </lineage>
</organism>
<dbReference type="EMBL" id="JAYMYQ010000004">
    <property type="protein sequence ID" value="KAK7339604.1"/>
    <property type="molecule type" value="Genomic_DNA"/>
</dbReference>
<protein>
    <submittedName>
        <fullName evidence="1">Uncharacterized protein</fullName>
    </submittedName>
</protein>
<proteinExistence type="predicted"/>
<reference evidence="1 2" key="1">
    <citation type="submission" date="2024-01" db="EMBL/GenBank/DDBJ databases">
        <title>The genomes of 5 underutilized Papilionoideae crops provide insights into root nodulation and disease resistanc.</title>
        <authorList>
            <person name="Jiang F."/>
        </authorList>
    </citation>
    <scope>NUCLEOTIDE SEQUENCE [LARGE SCALE GENOMIC DNA]</scope>
    <source>
        <strain evidence="1">LVBAO_FW01</strain>
        <tissue evidence="1">Leaves</tissue>
    </source>
</reference>
<evidence type="ECO:0000313" key="2">
    <source>
        <dbReference type="Proteomes" id="UP001367508"/>
    </source>
</evidence>
<name>A0AAN9QL57_CANGL</name>
<gene>
    <name evidence="1" type="ORF">VNO77_20282</name>
</gene>
<dbReference type="AlphaFoldDB" id="A0AAN9QL57"/>
<keyword evidence="2" id="KW-1185">Reference proteome</keyword>
<dbReference type="Proteomes" id="UP001367508">
    <property type="component" value="Unassembled WGS sequence"/>
</dbReference>
<comment type="caution">
    <text evidence="1">The sequence shown here is derived from an EMBL/GenBank/DDBJ whole genome shotgun (WGS) entry which is preliminary data.</text>
</comment>
<accession>A0AAN9QL57</accession>
<sequence>MLFRMTYGEVTLSPDSDLIITSTKSSFCTYWDKFPLNKESGLRLNVIGLDHNENPSLFGRVTAERETLDPKQRCTFFLIIA</sequence>